<sequence length="94" mass="10655">MAIYRKVDTCSDTGRLVVTKLPKDKLNPSWIDKKIVSKKAYSWGLAEIVKDNDNKQTEGVLTKPHKTSVLVREYGLFITVDDLSFLDDIVSINK</sequence>
<gene>
    <name evidence="1" type="ORF">MNBD_GAMMA13-1739</name>
</gene>
<accession>A0A3B0YK88</accession>
<dbReference type="EMBL" id="UOFK01000100">
    <property type="protein sequence ID" value="VAW76533.1"/>
    <property type="molecule type" value="Genomic_DNA"/>
</dbReference>
<name>A0A3B0YK88_9ZZZZ</name>
<protein>
    <submittedName>
        <fullName evidence="1">Uncharacterized protein</fullName>
    </submittedName>
</protein>
<evidence type="ECO:0000313" key="1">
    <source>
        <dbReference type="EMBL" id="VAW76533.1"/>
    </source>
</evidence>
<organism evidence="1">
    <name type="scientific">hydrothermal vent metagenome</name>
    <dbReference type="NCBI Taxonomy" id="652676"/>
    <lineage>
        <taxon>unclassified sequences</taxon>
        <taxon>metagenomes</taxon>
        <taxon>ecological metagenomes</taxon>
    </lineage>
</organism>
<reference evidence="1" key="1">
    <citation type="submission" date="2018-06" db="EMBL/GenBank/DDBJ databases">
        <authorList>
            <person name="Zhirakovskaya E."/>
        </authorList>
    </citation>
    <scope>NUCLEOTIDE SEQUENCE</scope>
</reference>
<dbReference type="AlphaFoldDB" id="A0A3B0YK88"/>
<proteinExistence type="predicted"/>